<dbReference type="AlphaFoldDB" id="A0A368Y0U8"/>
<name>A0A368Y0U8_9BURK</name>
<evidence type="ECO:0000259" key="4">
    <source>
        <dbReference type="Pfam" id="PF05567"/>
    </source>
</evidence>
<dbReference type="InterPro" id="IPR008707">
    <property type="entry name" value="B-propeller_PilY1"/>
</dbReference>
<feature type="chain" id="PRO_5016703569" evidence="3">
    <location>
        <begin position="23"/>
        <end position="581"/>
    </location>
</feature>
<keyword evidence="3" id="KW-0732">Signal</keyword>
<dbReference type="EMBL" id="QPJK01000002">
    <property type="protein sequence ID" value="RCW73873.1"/>
    <property type="molecule type" value="Genomic_DNA"/>
</dbReference>
<keyword evidence="6" id="KW-1185">Reference proteome</keyword>
<dbReference type="Pfam" id="PF05567">
    <property type="entry name" value="T4P_PilY1"/>
    <property type="match status" value="1"/>
</dbReference>
<keyword evidence="1" id="KW-0479">Metal-binding</keyword>
<evidence type="ECO:0000313" key="5">
    <source>
        <dbReference type="EMBL" id="RCW73873.1"/>
    </source>
</evidence>
<evidence type="ECO:0000256" key="1">
    <source>
        <dbReference type="ARBA" id="ARBA00022723"/>
    </source>
</evidence>
<keyword evidence="2" id="KW-0106">Calcium</keyword>
<dbReference type="OrthoDB" id="7156875at2"/>
<feature type="signal peptide" evidence="3">
    <location>
        <begin position="1"/>
        <end position="22"/>
    </location>
</feature>
<evidence type="ECO:0000256" key="3">
    <source>
        <dbReference type="SAM" id="SignalP"/>
    </source>
</evidence>
<proteinExistence type="predicted"/>
<accession>A0A368Y0U8</accession>
<gene>
    <name evidence="5" type="ORF">DES41_102190</name>
</gene>
<feature type="domain" description="PilY1 beta-propeller" evidence="4">
    <location>
        <begin position="181"/>
        <end position="407"/>
    </location>
</feature>
<dbReference type="GO" id="GO:0046872">
    <property type="term" value="F:metal ion binding"/>
    <property type="evidence" value="ECO:0007669"/>
    <property type="project" value="UniProtKB-KW"/>
</dbReference>
<dbReference type="RefSeq" id="WP_114467036.1">
    <property type="nucleotide sequence ID" value="NZ_QPJK01000002.1"/>
</dbReference>
<dbReference type="Proteomes" id="UP000252884">
    <property type="component" value="Unassembled WGS sequence"/>
</dbReference>
<evidence type="ECO:0000313" key="6">
    <source>
        <dbReference type="Proteomes" id="UP000252884"/>
    </source>
</evidence>
<comment type="caution">
    <text evidence="5">The sequence shown here is derived from an EMBL/GenBank/DDBJ whole genome shotgun (WGS) entry which is preliminary data.</text>
</comment>
<reference evidence="5 6" key="1">
    <citation type="submission" date="2018-07" db="EMBL/GenBank/DDBJ databases">
        <title>Genomic Encyclopedia of Type Strains, Phase IV (KMG-IV): sequencing the most valuable type-strain genomes for metagenomic binning, comparative biology and taxonomic classification.</title>
        <authorList>
            <person name="Goeker M."/>
        </authorList>
    </citation>
    <scope>NUCLEOTIDE SEQUENCE [LARGE SCALE GENOMIC DNA]</scope>
    <source>
        <strain evidence="5 6">DSM 21634</strain>
    </source>
</reference>
<protein>
    <submittedName>
        <fullName evidence="5">PilC-like protein with beta-propeller domain</fullName>
    </submittedName>
</protein>
<sequence>MTRLPLCACAALLSVLATNAIAEPQASAIVAASGSQTQSQQIFVGWYDNAAGDVQALDSPAASHPRWSAAARLQGLGSASRTLASAGVERGSAAWTALADQYGAAALGAVRNANLWFVAGRAGVPGGRAMVYAGATDGMLHGFAADDGSELLAYLPRRLQRRSGMAAVDGPVFGGDAPVGAQAAPRSLLVAGLGLGGPGYVVLDVGMPDRFASARATDLVVADTTDGTDADIGQLHAPAVLDDANANRARHIVQMANGRWALVIGNGYFSTAGRPVLLVQYLDQARELLRLSPCMADAPCAYAGGNGLAMPRLLDTDGDGRMDLAYAGDLQGQLWRFDMGGTESDWRASRVFTACDAQGRRQPITTAPYAQHHPQGGWMLVFGTGRHLLDQDSAVADPQSLYGVHDRGPSDPLQPENAACRRPDTLSALAYGDASASQGTDYHDIRKLVQPETAARSRGWWIDLPHPGQRVLHNPQLFEGYKLLVRSVVPVGGAQPRSAGRAWVSVLNLLTGMPPAQPPFVLADAGLQAQPLAMASVPTGPALLSRRPGSREALLRSANGQQLALRTGTTVGARAGWREQP</sequence>
<organism evidence="5 6">
    <name type="scientific">Pseudorhodoferax soli</name>
    <dbReference type="NCBI Taxonomy" id="545864"/>
    <lineage>
        <taxon>Bacteria</taxon>
        <taxon>Pseudomonadati</taxon>
        <taxon>Pseudomonadota</taxon>
        <taxon>Betaproteobacteria</taxon>
        <taxon>Burkholderiales</taxon>
        <taxon>Comamonadaceae</taxon>
    </lineage>
</organism>
<evidence type="ECO:0000256" key="2">
    <source>
        <dbReference type="ARBA" id="ARBA00022837"/>
    </source>
</evidence>